<accession>A0A0E9VT07</accession>
<dbReference type="AlphaFoldDB" id="A0A0E9VT07"/>
<evidence type="ECO:0000256" key="1">
    <source>
        <dbReference type="SAM" id="MobiDB-lite"/>
    </source>
</evidence>
<sequence>MLTKQWYQRRYGGVHYHIMCQDQCQSSSNKPHQFLVTGPDPGDPQPCQTKF</sequence>
<evidence type="ECO:0000313" key="2">
    <source>
        <dbReference type="EMBL" id="JAH81172.1"/>
    </source>
</evidence>
<dbReference type="EMBL" id="GBXM01027405">
    <property type="protein sequence ID" value="JAH81172.1"/>
    <property type="molecule type" value="Transcribed_RNA"/>
</dbReference>
<proteinExistence type="predicted"/>
<reference evidence="2" key="2">
    <citation type="journal article" date="2015" name="Fish Shellfish Immunol.">
        <title>Early steps in the European eel (Anguilla anguilla)-Vibrio vulnificus interaction in the gills: Role of the RtxA13 toxin.</title>
        <authorList>
            <person name="Callol A."/>
            <person name="Pajuelo D."/>
            <person name="Ebbesson L."/>
            <person name="Teles M."/>
            <person name="MacKenzie S."/>
            <person name="Amaro C."/>
        </authorList>
    </citation>
    <scope>NUCLEOTIDE SEQUENCE</scope>
</reference>
<reference evidence="2" key="1">
    <citation type="submission" date="2014-11" db="EMBL/GenBank/DDBJ databases">
        <authorList>
            <person name="Amaro Gonzalez C."/>
        </authorList>
    </citation>
    <scope>NUCLEOTIDE SEQUENCE</scope>
</reference>
<organism evidence="2">
    <name type="scientific">Anguilla anguilla</name>
    <name type="common">European freshwater eel</name>
    <name type="synonym">Muraena anguilla</name>
    <dbReference type="NCBI Taxonomy" id="7936"/>
    <lineage>
        <taxon>Eukaryota</taxon>
        <taxon>Metazoa</taxon>
        <taxon>Chordata</taxon>
        <taxon>Craniata</taxon>
        <taxon>Vertebrata</taxon>
        <taxon>Euteleostomi</taxon>
        <taxon>Actinopterygii</taxon>
        <taxon>Neopterygii</taxon>
        <taxon>Teleostei</taxon>
        <taxon>Anguilliformes</taxon>
        <taxon>Anguillidae</taxon>
        <taxon>Anguilla</taxon>
    </lineage>
</organism>
<protein>
    <submittedName>
        <fullName evidence="2">Uncharacterized protein</fullName>
    </submittedName>
</protein>
<name>A0A0E9VT07_ANGAN</name>
<feature type="region of interest" description="Disordered" evidence="1">
    <location>
        <begin position="31"/>
        <end position="51"/>
    </location>
</feature>